<evidence type="ECO:0000313" key="14">
    <source>
        <dbReference type="EMBL" id="RTH07601.1"/>
    </source>
</evidence>
<evidence type="ECO:0000256" key="4">
    <source>
        <dbReference type="ARBA" id="ARBA00022806"/>
    </source>
</evidence>
<feature type="domain" description="UvrD-like helicase ATP-binding" evidence="12">
    <location>
        <begin position="1"/>
        <end position="270"/>
    </location>
</feature>
<dbReference type="PROSITE" id="PS51217">
    <property type="entry name" value="UVRD_HELICASE_CTER"/>
    <property type="match status" value="1"/>
</dbReference>
<dbReference type="EMBL" id="PELP01000029">
    <property type="protein sequence ID" value="RTH07601.1"/>
    <property type="molecule type" value="Genomic_DNA"/>
</dbReference>
<dbReference type="InterPro" id="IPR000212">
    <property type="entry name" value="DNA_helicase_UvrD/REP"/>
</dbReference>
<dbReference type="CDD" id="cd18807">
    <property type="entry name" value="SF1_C_UvrD"/>
    <property type="match status" value="1"/>
</dbReference>
<evidence type="ECO:0000256" key="10">
    <source>
        <dbReference type="ARBA" id="ARBA00048988"/>
    </source>
</evidence>
<keyword evidence="4 11" id="KW-0347">Helicase</keyword>
<dbReference type="PANTHER" id="PTHR11070:SF2">
    <property type="entry name" value="ATP-DEPENDENT DNA HELICASE SRS2"/>
    <property type="match status" value="1"/>
</dbReference>
<reference evidence="14 15" key="1">
    <citation type="journal article" date="2019" name="Extremophiles">
        <title>Biogeography of thermophiles and predominance of Thermus scotoductus in domestic water heaters.</title>
        <authorList>
            <person name="Wilpiszeski R.L."/>
            <person name="Zhang Z."/>
            <person name="House C.H."/>
        </authorList>
    </citation>
    <scope>NUCLEOTIDE SEQUENCE [LARGE SCALE GENOMIC DNA]</scope>
    <source>
        <strain evidence="14 15">34_S34</strain>
    </source>
</reference>
<evidence type="ECO:0000256" key="1">
    <source>
        <dbReference type="ARBA" id="ARBA00009922"/>
    </source>
</evidence>
<dbReference type="GO" id="GO:0016887">
    <property type="term" value="F:ATP hydrolysis activity"/>
    <property type="evidence" value="ECO:0007669"/>
    <property type="project" value="RHEA"/>
</dbReference>
<dbReference type="InterPro" id="IPR014017">
    <property type="entry name" value="DNA_helicase_UvrD-like_C"/>
</dbReference>
<keyword evidence="7" id="KW-0413">Isomerase</keyword>
<evidence type="ECO:0000313" key="15">
    <source>
        <dbReference type="Proteomes" id="UP000286734"/>
    </source>
</evidence>
<comment type="similarity">
    <text evidence="1">Belongs to the helicase family. UvrD subfamily.</text>
</comment>
<dbReference type="EC" id="5.6.2.4" evidence="9"/>
<comment type="catalytic activity">
    <reaction evidence="10">
        <text>ATP + H2O = ADP + phosphate + H(+)</text>
        <dbReference type="Rhea" id="RHEA:13065"/>
        <dbReference type="ChEBI" id="CHEBI:15377"/>
        <dbReference type="ChEBI" id="CHEBI:15378"/>
        <dbReference type="ChEBI" id="CHEBI:30616"/>
        <dbReference type="ChEBI" id="CHEBI:43474"/>
        <dbReference type="ChEBI" id="CHEBI:456216"/>
        <dbReference type="EC" id="5.6.2.4"/>
    </reaction>
</comment>
<organism evidence="14 15">
    <name type="scientific">Thermus scotoductus</name>
    <dbReference type="NCBI Taxonomy" id="37636"/>
    <lineage>
        <taxon>Bacteria</taxon>
        <taxon>Thermotogati</taxon>
        <taxon>Deinococcota</taxon>
        <taxon>Deinococci</taxon>
        <taxon>Thermales</taxon>
        <taxon>Thermaceae</taxon>
        <taxon>Thermus</taxon>
    </lineage>
</organism>
<dbReference type="Pfam" id="PF13361">
    <property type="entry name" value="UvrD_C"/>
    <property type="match status" value="1"/>
</dbReference>
<dbReference type="SUPFAM" id="SSF52540">
    <property type="entry name" value="P-loop containing nucleoside triphosphate hydrolases"/>
    <property type="match status" value="1"/>
</dbReference>
<evidence type="ECO:0000259" key="12">
    <source>
        <dbReference type="PROSITE" id="PS51198"/>
    </source>
</evidence>
<dbReference type="InterPro" id="IPR013986">
    <property type="entry name" value="DExx_box_DNA_helicase_dom_sf"/>
</dbReference>
<dbReference type="GO" id="GO:0005524">
    <property type="term" value="F:ATP binding"/>
    <property type="evidence" value="ECO:0007669"/>
    <property type="project" value="UniProtKB-UniRule"/>
</dbReference>
<dbReference type="PANTHER" id="PTHR11070">
    <property type="entry name" value="UVRD / RECB / PCRA DNA HELICASE FAMILY MEMBER"/>
    <property type="match status" value="1"/>
</dbReference>
<dbReference type="Pfam" id="PF00580">
    <property type="entry name" value="UvrD-helicase"/>
    <property type="match status" value="1"/>
</dbReference>
<evidence type="ECO:0000256" key="5">
    <source>
        <dbReference type="ARBA" id="ARBA00022840"/>
    </source>
</evidence>
<evidence type="ECO:0000256" key="6">
    <source>
        <dbReference type="ARBA" id="ARBA00023125"/>
    </source>
</evidence>
<gene>
    <name evidence="14" type="ORF">CSW47_01475</name>
</gene>
<evidence type="ECO:0000256" key="2">
    <source>
        <dbReference type="ARBA" id="ARBA00022741"/>
    </source>
</evidence>
<evidence type="ECO:0000256" key="9">
    <source>
        <dbReference type="ARBA" id="ARBA00034808"/>
    </source>
</evidence>
<dbReference type="InterPro" id="IPR027417">
    <property type="entry name" value="P-loop_NTPase"/>
</dbReference>
<name>A0A430RH38_THESC</name>
<evidence type="ECO:0000259" key="13">
    <source>
        <dbReference type="PROSITE" id="PS51217"/>
    </source>
</evidence>
<dbReference type="Gene3D" id="1.10.10.160">
    <property type="match status" value="1"/>
</dbReference>
<feature type="domain" description="UvrD-like helicase C-terminal" evidence="13">
    <location>
        <begin position="271"/>
        <end position="525"/>
    </location>
</feature>
<keyword evidence="5 11" id="KW-0067">ATP-binding</keyword>
<dbReference type="CDD" id="cd17932">
    <property type="entry name" value="DEXQc_UvrD"/>
    <property type="match status" value="1"/>
</dbReference>
<dbReference type="GO" id="GO:0003677">
    <property type="term" value="F:DNA binding"/>
    <property type="evidence" value="ECO:0007669"/>
    <property type="project" value="UniProtKB-KW"/>
</dbReference>
<dbReference type="PROSITE" id="PS51198">
    <property type="entry name" value="UVRD_HELICASE_ATP_BIND"/>
    <property type="match status" value="1"/>
</dbReference>
<evidence type="ECO:0000256" key="8">
    <source>
        <dbReference type="ARBA" id="ARBA00034617"/>
    </source>
</evidence>
<keyword evidence="3 11" id="KW-0378">Hydrolase</keyword>
<feature type="binding site" evidence="11">
    <location>
        <begin position="21"/>
        <end position="28"/>
    </location>
    <ligand>
        <name>ATP</name>
        <dbReference type="ChEBI" id="CHEBI:30616"/>
    </ligand>
</feature>
<dbReference type="Gene3D" id="3.40.50.300">
    <property type="entry name" value="P-loop containing nucleotide triphosphate hydrolases"/>
    <property type="match status" value="2"/>
</dbReference>
<sequence length="621" mass="69712">MLNPEQEAVANHLTGPALVIAGPGSGKTRTVVHRIARLIRKGVDPETVTAVTFTKKAAGEMRERLVHLVGEETATKVFTATFHSLAYHVLKDTGTVRVLPAEQARKLIGEILEDLQAPKKLTAKVAQGAFSRVKNSGGGRRELIALYADSSPYIERAWDAYEAYKEEKKLLDFDDLLHQAVHELSTDIDLQARWQHRARFLIVDEYQDTNLVQFNLLRLLLTPEENLMAVGDPNQAIYAWRGADFRLILEFKKHFPNATVYKLHTNYRSHNGIVTAAKKVITHNTQREDLDLKALRNGDLPTLVQAQSREDEALAVAEVVKRHLDQGTPPEEIAILLRSLAYSRPIEATLRRYRIPYTIVGGLSFWNRKEVQLYLHLLQAASGNPESTVEVLASLVPGMGPKKARKALETGKYPKEAEEALQLLQDLRAYTGERGEHLASAVQNTLHRHRKTLWPYLLELADGIEEAAWDRWANLEEAVSTLFAFAHHTPEGDLDTYLADILLQEEDPEDSGDGVKIMTLHASKGLEFAVVLLPFLVEGAFPSWRSAQNPATLEEERRLFYVGLTRAKEHAYLSYHLVGERGATSPSRFARETPANLIHYNPTIGYQGKETDTLSKLAELF</sequence>
<accession>A0A430RH38</accession>
<dbReference type="GO" id="GO:0005829">
    <property type="term" value="C:cytosol"/>
    <property type="evidence" value="ECO:0007669"/>
    <property type="project" value="TreeGrafter"/>
</dbReference>
<protein>
    <recommendedName>
        <fullName evidence="9">DNA 3'-5' helicase</fullName>
        <ecNumber evidence="9">5.6.2.4</ecNumber>
    </recommendedName>
</protein>
<proteinExistence type="inferred from homology"/>
<dbReference type="Gene3D" id="1.10.486.10">
    <property type="entry name" value="PCRA, domain 4"/>
    <property type="match status" value="1"/>
</dbReference>
<dbReference type="GO" id="GO:0043138">
    <property type="term" value="F:3'-5' DNA helicase activity"/>
    <property type="evidence" value="ECO:0007669"/>
    <property type="project" value="UniProtKB-EC"/>
</dbReference>
<evidence type="ECO:0000256" key="11">
    <source>
        <dbReference type="PROSITE-ProRule" id="PRU00560"/>
    </source>
</evidence>
<dbReference type="AlphaFoldDB" id="A0A430RH38"/>
<comment type="catalytic activity">
    <reaction evidence="8">
        <text>Couples ATP hydrolysis with the unwinding of duplex DNA by translocating in the 3'-5' direction.</text>
        <dbReference type="EC" id="5.6.2.4"/>
    </reaction>
</comment>
<dbReference type="Proteomes" id="UP000286734">
    <property type="component" value="Unassembled WGS sequence"/>
</dbReference>
<dbReference type="RefSeq" id="WP_126199933.1">
    <property type="nucleotide sequence ID" value="NZ_PELP01000029.1"/>
</dbReference>
<evidence type="ECO:0000256" key="7">
    <source>
        <dbReference type="ARBA" id="ARBA00023235"/>
    </source>
</evidence>
<dbReference type="InterPro" id="IPR014016">
    <property type="entry name" value="UvrD-like_ATP-bd"/>
</dbReference>
<comment type="caution">
    <text evidence="14">The sequence shown here is derived from an EMBL/GenBank/DDBJ whole genome shotgun (WGS) entry which is preliminary data.</text>
</comment>
<dbReference type="GO" id="GO:0033202">
    <property type="term" value="C:DNA helicase complex"/>
    <property type="evidence" value="ECO:0007669"/>
    <property type="project" value="TreeGrafter"/>
</dbReference>
<evidence type="ECO:0000256" key="3">
    <source>
        <dbReference type="ARBA" id="ARBA00022801"/>
    </source>
</evidence>
<dbReference type="GO" id="GO:0000725">
    <property type="term" value="P:recombinational repair"/>
    <property type="evidence" value="ECO:0007669"/>
    <property type="project" value="TreeGrafter"/>
</dbReference>
<keyword evidence="6" id="KW-0238">DNA-binding</keyword>
<keyword evidence="2 11" id="KW-0547">Nucleotide-binding</keyword>